<evidence type="ECO:0000313" key="2">
    <source>
        <dbReference type="Proteomes" id="UP001303115"/>
    </source>
</evidence>
<gene>
    <name evidence="1" type="ORF">C8A01DRAFT_35006</name>
</gene>
<protein>
    <submittedName>
        <fullName evidence="1">Uncharacterized protein</fullName>
    </submittedName>
</protein>
<accession>A0AAN6PJ73</accession>
<sequence>MTPTTAAQLPDGYEIRQLQREHLPWVQAIVAHTMSFDSPILSKVAYEGGPAQRAYDMHDSIRPSSLQSIESGLSYGVFWKHHKCKTPGVEGELKWDFNDASASREKLLEQMDFPLVSIAMSKDAAAPKSALPVGIKSWGEIVDGHKDISPGLRAGDGRPMSVWAPEAEGEVVRRSGTHTRGDHAGRGLSKALAHYVMREIAERGYRAILIHTAGDAVDRVWLNPPAPFRGEEISSFTTAGFVKEKQETGKMYSPFGDAEVDCKRIWVTWR</sequence>
<dbReference type="Proteomes" id="UP001303115">
    <property type="component" value="Unassembled WGS sequence"/>
</dbReference>
<comment type="caution">
    <text evidence="1">The sequence shown here is derived from an EMBL/GenBank/DDBJ whole genome shotgun (WGS) entry which is preliminary data.</text>
</comment>
<keyword evidence="2" id="KW-1185">Reference proteome</keyword>
<organism evidence="1 2">
    <name type="scientific">Parachaetomium inaequale</name>
    <dbReference type="NCBI Taxonomy" id="2588326"/>
    <lineage>
        <taxon>Eukaryota</taxon>
        <taxon>Fungi</taxon>
        <taxon>Dikarya</taxon>
        <taxon>Ascomycota</taxon>
        <taxon>Pezizomycotina</taxon>
        <taxon>Sordariomycetes</taxon>
        <taxon>Sordariomycetidae</taxon>
        <taxon>Sordariales</taxon>
        <taxon>Chaetomiaceae</taxon>
        <taxon>Parachaetomium</taxon>
    </lineage>
</organism>
<dbReference type="AlphaFoldDB" id="A0AAN6PJ73"/>
<name>A0AAN6PJ73_9PEZI</name>
<reference evidence="2" key="1">
    <citation type="journal article" date="2023" name="Mol. Phylogenet. Evol.">
        <title>Genome-scale phylogeny and comparative genomics of the fungal order Sordariales.</title>
        <authorList>
            <person name="Hensen N."/>
            <person name="Bonometti L."/>
            <person name="Westerberg I."/>
            <person name="Brannstrom I.O."/>
            <person name="Guillou S."/>
            <person name="Cros-Aarteil S."/>
            <person name="Calhoun S."/>
            <person name="Haridas S."/>
            <person name="Kuo A."/>
            <person name="Mondo S."/>
            <person name="Pangilinan J."/>
            <person name="Riley R."/>
            <person name="LaButti K."/>
            <person name="Andreopoulos B."/>
            <person name="Lipzen A."/>
            <person name="Chen C."/>
            <person name="Yan M."/>
            <person name="Daum C."/>
            <person name="Ng V."/>
            <person name="Clum A."/>
            <person name="Steindorff A."/>
            <person name="Ohm R.A."/>
            <person name="Martin F."/>
            <person name="Silar P."/>
            <person name="Natvig D.O."/>
            <person name="Lalanne C."/>
            <person name="Gautier V."/>
            <person name="Ament-Velasquez S.L."/>
            <person name="Kruys A."/>
            <person name="Hutchinson M.I."/>
            <person name="Powell A.J."/>
            <person name="Barry K."/>
            <person name="Miller A.N."/>
            <person name="Grigoriev I.V."/>
            <person name="Debuchy R."/>
            <person name="Gladieux P."/>
            <person name="Hiltunen Thoren M."/>
            <person name="Johannesson H."/>
        </authorList>
    </citation>
    <scope>NUCLEOTIDE SEQUENCE [LARGE SCALE GENOMIC DNA]</scope>
    <source>
        <strain evidence="2">CBS 284.82</strain>
    </source>
</reference>
<dbReference type="EMBL" id="MU854366">
    <property type="protein sequence ID" value="KAK4040950.1"/>
    <property type="molecule type" value="Genomic_DNA"/>
</dbReference>
<evidence type="ECO:0000313" key="1">
    <source>
        <dbReference type="EMBL" id="KAK4040950.1"/>
    </source>
</evidence>
<proteinExistence type="predicted"/>